<organism evidence="2 3">
    <name type="scientific">Oscillibacter valericigenes</name>
    <dbReference type="NCBI Taxonomy" id="351091"/>
    <lineage>
        <taxon>Bacteria</taxon>
        <taxon>Bacillati</taxon>
        <taxon>Bacillota</taxon>
        <taxon>Clostridia</taxon>
        <taxon>Eubacteriales</taxon>
        <taxon>Oscillospiraceae</taxon>
        <taxon>Oscillibacter</taxon>
    </lineage>
</organism>
<evidence type="ECO:0000313" key="3">
    <source>
        <dbReference type="Proteomes" id="UP000719500"/>
    </source>
</evidence>
<name>A0ABS2FY54_9FIRM</name>
<dbReference type="EMBL" id="JACSNX010000026">
    <property type="protein sequence ID" value="MBM6852233.1"/>
    <property type="molecule type" value="Genomic_DNA"/>
</dbReference>
<comment type="caution">
    <text evidence="2">The sequence shown here is derived from an EMBL/GenBank/DDBJ whole genome shotgun (WGS) entry which is preliminary data.</text>
</comment>
<evidence type="ECO:0000313" key="2">
    <source>
        <dbReference type="EMBL" id="MBM6852233.1"/>
    </source>
</evidence>
<feature type="region of interest" description="Disordered" evidence="1">
    <location>
        <begin position="106"/>
        <end position="146"/>
    </location>
</feature>
<reference evidence="2 3" key="1">
    <citation type="journal article" date="2021" name="Sci. Rep.">
        <title>The distribution of antibiotic resistance genes in chicken gut microbiota commensals.</title>
        <authorList>
            <person name="Juricova H."/>
            <person name="Matiasovicova J."/>
            <person name="Kubasova T."/>
            <person name="Cejkova D."/>
            <person name="Rychlik I."/>
        </authorList>
    </citation>
    <scope>NUCLEOTIDE SEQUENCE [LARGE SCALE GENOMIC DNA]</scope>
    <source>
        <strain evidence="2 3">An411</strain>
    </source>
</reference>
<proteinExistence type="predicted"/>
<evidence type="ECO:0000256" key="1">
    <source>
        <dbReference type="SAM" id="MobiDB-lite"/>
    </source>
</evidence>
<sequence length="184" mass="18678">MEYIREMLLRQRTALARLMLGAGGRDTAEASSAPAHAGETNLPESGAGRRTAASGGRENARRAGGQQAVTAAAATGGPPSAGETLRQALARKSAARRAAAPFGLTGVGGIVRSGRSRRGTGSDAADRSSGAGAAGPAGEEAESAVLTAEFRRPVEAGAGESARVLSRAVQQDARRYDGGFRLYE</sequence>
<feature type="region of interest" description="Disordered" evidence="1">
    <location>
        <begin position="26"/>
        <end position="83"/>
    </location>
</feature>
<dbReference type="RefSeq" id="WP_204805447.1">
    <property type="nucleotide sequence ID" value="NZ_JACSNX010000026.1"/>
</dbReference>
<feature type="compositionally biased region" description="Low complexity" evidence="1">
    <location>
        <begin position="45"/>
        <end position="83"/>
    </location>
</feature>
<gene>
    <name evidence="2" type="ORF">H9X91_12355</name>
</gene>
<accession>A0ABS2FY54</accession>
<feature type="compositionally biased region" description="Low complexity" evidence="1">
    <location>
        <begin position="119"/>
        <end position="138"/>
    </location>
</feature>
<dbReference type="Proteomes" id="UP000719500">
    <property type="component" value="Unassembled WGS sequence"/>
</dbReference>
<keyword evidence="3" id="KW-1185">Reference proteome</keyword>
<protein>
    <submittedName>
        <fullName evidence="2">Uncharacterized protein</fullName>
    </submittedName>
</protein>